<keyword evidence="8" id="KW-1185">Reference proteome</keyword>
<dbReference type="InterPro" id="IPR013766">
    <property type="entry name" value="Thioredoxin_domain"/>
</dbReference>
<feature type="domain" description="Thioredoxin" evidence="6">
    <location>
        <begin position="526"/>
        <end position="669"/>
    </location>
</feature>
<reference evidence="7 8" key="1">
    <citation type="submission" date="2018-05" db="EMBL/GenBank/DDBJ databases">
        <title>Genomic Encyclopedia of Type Strains, Phase I: the one thousand microbial genomes (KMG-I) project.</title>
        <authorList>
            <person name="Kyrpides N."/>
        </authorList>
    </citation>
    <scope>NUCLEOTIDE SEQUENCE [LARGE SCALE GENOMIC DNA]</scope>
    <source>
        <strain evidence="7 8">DSM 15611</strain>
    </source>
</reference>
<keyword evidence="3" id="KW-1015">Disulfide bond</keyword>
<feature type="chain" id="PRO_5016252689" evidence="5">
    <location>
        <begin position="19"/>
        <end position="681"/>
    </location>
</feature>
<comment type="caution">
    <text evidence="7">The sequence shown here is derived from an EMBL/GenBank/DDBJ whole genome shotgun (WGS) entry which is preliminary data.</text>
</comment>
<dbReference type="Proteomes" id="UP000248314">
    <property type="component" value="Unassembled WGS sequence"/>
</dbReference>
<keyword evidence="2" id="KW-0201">Cytochrome c-type biogenesis</keyword>
<dbReference type="Gene3D" id="3.40.30.10">
    <property type="entry name" value="Glutaredoxin"/>
    <property type="match status" value="2"/>
</dbReference>
<organism evidence="7 8">
    <name type="scientific">Hoylesella shahii DSM 15611 = JCM 12083</name>
    <dbReference type="NCBI Taxonomy" id="1122991"/>
    <lineage>
        <taxon>Bacteria</taxon>
        <taxon>Pseudomonadati</taxon>
        <taxon>Bacteroidota</taxon>
        <taxon>Bacteroidia</taxon>
        <taxon>Bacteroidales</taxon>
        <taxon>Prevotellaceae</taxon>
        <taxon>Hoylesella</taxon>
    </lineage>
</organism>
<dbReference type="SUPFAM" id="SSF52833">
    <property type="entry name" value="Thioredoxin-like"/>
    <property type="match status" value="2"/>
</dbReference>
<evidence type="ECO:0000256" key="2">
    <source>
        <dbReference type="ARBA" id="ARBA00022748"/>
    </source>
</evidence>
<gene>
    <name evidence="7" type="ORF">EJ73_00666</name>
</gene>
<dbReference type="PANTHER" id="PTHR42852:SF6">
    <property type="entry name" value="THIOL:DISULFIDE INTERCHANGE PROTEIN DSBE"/>
    <property type="match status" value="1"/>
</dbReference>
<feature type="domain" description="Thioredoxin" evidence="6">
    <location>
        <begin position="239"/>
        <end position="387"/>
    </location>
</feature>
<evidence type="ECO:0000256" key="1">
    <source>
        <dbReference type="ARBA" id="ARBA00004196"/>
    </source>
</evidence>
<dbReference type="GO" id="GO:0017004">
    <property type="term" value="P:cytochrome complex assembly"/>
    <property type="evidence" value="ECO:0007669"/>
    <property type="project" value="UniProtKB-KW"/>
</dbReference>
<keyword evidence="4" id="KW-0676">Redox-active center</keyword>
<sequence length="681" mass="75643">MKKEVLSVLLLCACPAMAQQSNNYVIKGTMSVDSLRYTPERVKKVYLTHEVQGQDIVVDSAVVQNGQFSFKGTAPGAVAPYHITGFDNGAVQLFLEAGEITVLPFDARFPVGARVKGTPTNDALFAYQKANDASVDAAKVRMDKVISSLPPEKRNDEKAFFPYQRATYYANSLSHRTAAMRFVASHLDSPFALYIIKYDLFRFFTPQVLEETYLNAVPADVRKHPMYRELTNLVRAANLEVGKPAPDIDGQTPDDKRLALSDLRGKYVLIDFWASWCAPCRREFPVIKQALAETQGKVPFVVLSYSIDSKKKEWTDCIERNGLKHANWLHISALKGWGSPAAKLYNVEAVPRTVLIGPDGNIVAFDLRGEQLIDAVRKLKNVDAKQANGSKGQNMIKAAVINEAQTIPDKPLYEQYVALERQRDKQIADGIAQLRATKGEAYLNTAEGKTDVASIRGIAEISWIAERLQFLLDNNTSELMPMLMERDMLPLFNKEYGRQLSASVAPQAQGSAYARSLENSVRSRMLMQGSDVPDIALPLANGTVKQLSNSTGKYVLLTFWASGNADSQRELAKLKQLYADSRASKDKFEMIGFSLDTNAKEWKKTVKSLGIEAAGWLQACDFKGEASPSVRLFNVEHAPMHVLIDPEGKAISLTLQGDELVARVKQILSGDLYYQKEEPKK</sequence>
<accession>A0A318I876</accession>
<evidence type="ECO:0000313" key="7">
    <source>
        <dbReference type="EMBL" id="PXX23677.1"/>
    </source>
</evidence>
<dbReference type="GO" id="GO:0030313">
    <property type="term" value="C:cell envelope"/>
    <property type="evidence" value="ECO:0007669"/>
    <property type="project" value="UniProtKB-SubCell"/>
</dbReference>
<evidence type="ECO:0000256" key="4">
    <source>
        <dbReference type="ARBA" id="ARBA00023284"/>
    </source>
</evidence>
<dbReference type="InterPro" id="IPR012336">
    <property type="entry name" value="Thioredoxin-like_fold"/>
</dbReference>
<feature type="signal peptide" evidence="5">
    <location>
        <begin position="1"/>
        <end position="18"/>
    </location>
</feature>
<comment type="subcellular location">
    <subcellularLocation>
        <location evidence="1">Cell envelope</location>
    </subcellularLocation>
</comment>
<dbReference type="InterPro" id="IPR017937">
    <property type="entry name" value="Thioredoxin_CS"/>
</dbReference>
<dbReference type="Pfam" id="PF00578">
    <property type="entry name" value="AhpC-TSA"/>
    <property type="match status" value="1"/>
</dbReference>
<name>A0A318I876_9BACT</name>
<evidence type="ECO:0000256" key="5">
    <source>
        <dbReference type="SAM" id="SignalP"/>
    </source>
</evidence>
<dbReference type="STRING" id="1122991.GCA_000613445_01198"/>
<keyword evidence="7" id="KW-0413">Isomerase</keyword>
<dbReference type="AlphaFoldDB" id="A0A318I876"/>
<dbReference type="GO" id="GO:0016853">
    <property type="term" value="F:isomerase activity"/>
    <property type="evidence" value="ECO:0007669"/>
    <property type="project" value="UniProtKB-KW"/>
</dbReference>
<dbReference type="PROSITE" id="PS00194">
    <property type="entry name" value="THIOREDOXIN_1"/>
    <property type="match status" value="1"/>
</dbReference>
<evidence type="ECO:0000259" key="6">
    <source>
        <dbReference type="PROSITE" id="PS51352"/>
    </source>
</evidence>
<dbReference type="Pfam" id="PF13905">
    <property type="entry name" value="Thioredoxin_8"/>
    <property type="match status" value="1"/>
</dbReference>
<dbReference type="PROSITE" id="PS51352">
    <property type="entry name" value="THIOREDOXIN_2"/>
    <property type="match status" value="2"/>
</dbReference>
<dbReference type="EMBL" id="QJJX01000005">
    <property type="protein sequence ID" value="PXX23677.1"/>
    <property type="molecule type" value="Genomic_DNA"/>
</dbReference>
<dbReference type="InterPro" id="IPR000866">
    <property type="entry name" value="AhpC/TSA"/>
</dbReference>
<dbReference type="Pfam" id="PF14289">
    <property type="entry name" value="DUF4369"/>
    <property type="match status" value="1"/>
</dbReference>
<evidence type="ECO:0000256" key="3">
    <source>
        <dbReference type="ARBA" id="ARBA00023157"/>
    </source>
</evidence>
<dbReference type="OrthoDB" id="9794348at2"/>
<dbReference type="InterPro" id="IPR025380">
    <property type="entry name" value="DUF4369"/>
</dbReference>
<keyword evidence="5" id="KW-0732">Signal</keyword>
<dbReference type="InterPro" id="IPR050553">
    <property type="entry name" value="Thioredoxin_ResA/DsbE_sf"/>
</dbReference>
<proteinExistence type="predicted"/>
<protein>
    <submittedName>
        <fullName evidence="7">Thiol-disulfide isomerase/thioredoxin</fullName>
    </submittedName>
</protein>
<dbReference type="CDD" id="cd02966">
    <property type="entry name" value="TlpA_like_family"/>
    <property type="match status" value="2"/>
</dbReference>
<evidence type="ECO:0000313" key="8">
    <source>
        <dbReference type="Proteomes" id="UP000248314"/>
    </source>
</evidence>
<dbReference type="InterPro" id="IPR036249">
    <property type="entry name" value="Thioredoxin-like_sf"/>
</dbReference>
<dbReference type="RefSeq" id="WP_025816583.1">
    <property type="nucleotide sequence ID" value="NZ_BAIZ01000027.1"/>
</dbReference>
<dbReference type="PANTHER" id="PTHR42852">
    <property type="entry name" value="THIOL:DISULFIDE INTERCHANGE PROTEIN DSBE"/>
    <property type="match status" value="1"/>
</dbReference>